<evidence type="ECO:0000259" key="6">
    <source>
        <dbReference type="Pfam" id="PF07980"/>
    </source>
</evidence>
<dbReference type="Proteomes" id="UP000012317">
    <property type="component" value="Unassembled WGS sequence"/>
</dbReference>
<evidence type="ECO:0000256" key="1">
    <source>
        <dbReference type="ARBA" id="ARBA00004442"/>
    </source>
</evidence>
<dbReference type="AlphaFoldDB" id="N1WHT5"/>
<dbReference type="Pfam" id="PF14322">
    <property type="entry name" value="SusD-like_3"/>
    <property type="match status" value="1"/>
</dbReference>
<gene>
    <name evidence="8" type="ORF">pgond44_14938</name>
</gene>
<keyword evidence="9" id="KW-1185">Reference proteome</keyword>
<name>N1WHT5_9FLAO</name>
<comment type="subcellular location">
    <subcellularLocation>
        <location evidence="1">Cell outer membrane</location>
    </subcellularLocation>
</comment>
<evidence type="ECO:0000256" key="3">
    <source>
        <dbReference type="ARBA" id="ARBA00022729"/>
    </source>
</evidence>
<dbReference type="EMBL" id="APLF01000046">
    <property type="protein sequence ID" value="EMY79836.1"/>
    <property type="molecule type" value="Genomic_DNA"/>
</dbReference>
<sequence length="505" mass="56544">MWFSVIALLLVSCGDDFLVEEPTGNEPTIKQIGEAGAVNPEINGAFMTGVYSTMFTTGTGGTGSQSDFGQKGFDIYSDMLTGDIALTLSTYGWYRAAITEFQAPLDFTQQENYQGWRYYYRVINRSNLVIETVLQEPQPEEEADLIAIINGLTDENRHIVAQAFAMRAHSYFNLTQLYINDVTASWNSPTLPIYVVADLVGNEKSTTEAVYQLIEDDLTRAISLMDDFSRPSKVEIDKPVAETILAYVLASHNDNRWTDVVALTNSAMSGSPASLMTADDSINGILGGFNDVNASGWMWGIDLNVDIGLGLVSWWGQMDAFSYSYAAVGDNKAMDQGLYDSMRADDIRRNQFLDDPLSTRNLQPLNKFFDSDRIIFGSSQIVKADYIYMRYAEPLLLNIEALYHTNPAGAKTALKDFAQTRIDDVSYIDALNGQALLDEIYKQTRLELWGEGKSYYAMKRNKATTVRGDNHLTFVGEPIPWNDERMTLEIPLQEIQDNLFINDQN</sequence>
<comment type="caution">
    <text evidence="8">The sequence shown here is derived from an EMBL/GenBank/DDBJ whole genome shotgun (WGS) entry which is preliminary data.</text>
</comment>
<evidence type="ECO:0000313" key="8">
    <source>
        <dbReference type="EMBL" id="EMY79836.1"/>
    </source>
</evidence>
<evidence type="ECO:0000256" key="5">
    <source>
        <dbReference type="ARBA" id="ARBA00023237"/>
    </source>
</evidence>
<feature type="domain" description="RagB/SusD" evidence="6">
    <location>
        <begin position="364"/>
        <end position="464"/>
    </location>
</feature>
<accession>N1WHT5</accession>
<evidence type="ECO:0000259" key="7">
    <source>
        <dbReference type="Pfam" id="PF14322"/>
    </source>
</evidence>
<keyword evidence="4" id="KW-0472">Membrane</keyword>
<dbReference type="SUPFAM" id="SSF48452">
    <property type="entry name" value="TPR-like"/>
    <property type="match status" value="1"/>
</dbReference>
<dbReference type="Pfam" id="PF07980">
    <property type="entry name" value="SusD_RagB"/>
    <property type="match status" value="1"/>
</dbReference>
<dbReference type="STRING" id="1189619.pgond44_14938"/>
<comment type="similarity">
    <text evidence="2">Belongs to the SusD family.</text>
</comment>
<keyword evidence="5" id="KW-0998">Cell outer membrane</keyword>
<keyword evidence="3" id="KW-0732">Signal</keyword>
<proteinExistence type="inferred from homology"/>
<evidence type="ECO:0000313" key="9">
    <source>
        <dbReference type="Proteomes" id="UP000012317"/>
    </source>
</evidence>
<dbReference type="InterPro" id="IPR033985">
    <property type="entry name" value="SusD-like_N"/>
</dbReference>
<dbReference type="PATRIC" id="fig|1189619.4.peg.3093"/>
<evidence type="ECO:0000256" key="4">
    <source>
        <dbReference type="ARBA" id="ARBA00023136"/>
    </source>
</evidence>
<dbReference type="Gene3D" id="1.25.40.390">
    <property type="match status" value="1"/>
</dbReference>
<dbReference type="eggNOG" id="COG2956">
    <property type="taxonomic scope" value="Bacteria"/>
</dbReference>
<dbReference type="InterPro" id="IPR011990">
    <property type="entry name" value="TPR-like_helical_dom_sf"/>
</dbReference>
<reference evidence="8 9" key="1">
    <citation type="journal article" date="2014" name="Genome Biol. Evol.">
        <title>Extensive gene acquisition in the extremely psychrophilic bacterial species Psychroflexus torquis and the link to sea-ice ecosystem specialism.</title>
        <authorList>
            <person name="Feng S."/>
            <person name="Powell S.M."/>
            <person name="Wilson R."/>
            <person name="Bowman J.P."/>
        </authorList>
    </citation>
    <scope>NUCLEOTIDE SEQUENCE [LARGE SCALE GENOMIC DNA]</scope>
    <source>
        <strain evidence="8 9">ACAM 44</strain>
    </source>
</reference>
<dbReference type="GO" id="GO:0009279">
    <property type="term" value="C:cell outer membrane"/>
    <property type="evidence" value="ECO:0007669"/>
    <property type="project" value="UniProtKB-SubCell"/>
</dbReference>
<protein>
    <submittedName>
        <fullName evidence="8">Uncharacterized protein</fullName>
    </submittedName>
</protein>
<evidence type="ECO:0000256" key="2">
    <source>
        <dbReference type="ARBA" id="ARBA00006275"/>
    </source>
</evidence>
<organism evidence="8 9">
    <name type="scientific">Psychroflexus gondwanensis ACAM 44</name>
    <dbReference type="NCBI Taxonomy" id="1189619"/>
    <lineage>
        <taxon>Bacteria</taxon>
        <taxon>Pseudomonadati</taxon>
        <taxon>Bacteroidota</taxon>
        <taxon>Flavobacteriia</taxon>
        <taxon>Flavobacteriales</taxon>
        <taxon>Flavobacteriaceae</taxon>
        <taxon>Psychroflexus</taxon>
    </lineage>
</organism>
<feature type="domain" description="SusD-like N-terminal" evidence="7">
    <location>
        <begin position="105"/>
        <end position="229"/>
    </location>
</feature>
<dbReference type="InterPro" id="IPR012944">
    <property type="entry name" value="SusD_RagB_dom"/>
</dbReference>